<sequence length="101" mass="11113">MSGPLAGASGSRRTAFFFPSLDYSMNGSQQQTHGVLTKQNVSYRVLYRFSVATWRVRSGCAHGRSGGADLFAELIWCNIWGAGPATAGRTNGSIYFEWERE</sequence>
<keyword evidence="2" id="KW-1185">Reference proteome</keyword>
<reference evidence="1 2" key="1">
    <citation type="journal article" date="2019" name="Commun. Biol.">
        <title>The bagworm genome reveals a unique fibroin gene that provides high tensile strength.</title>
        <authorList>
            <person name="Kono N."/>
            <person name="Nakamura H."/>
            <person name="Ohtoshi R."/>
            <person name="Tomita M."/>
            <person name="Numata K."/>
            <person name="Arakawa K."/>
        </authorList>
    </citation>
    <scope>NUCLEOTIDE SEQUENCE [LARGE SCALE GENOMIC DNA]</scope>
</reference>
<evidence type="ECO:0000313" key="2">
    <source>
        <dbReference type="Proteomes" id="UP000299102"/>
    </source>
</evidence>
<dbReference type="Proteomes" id="UP000299102">
    <property type="component" value="Unassembled WGS sequence"/>
</dbReference>
<evidence type="ECO:0000313" key="1">
    <source>
        <dbReference type="EMBL" id="GBP62217.1"/>
    </source>
</evidence>
<organism evidence="1 2">
    <name type="scientific">Eumeta variegata</name>
    <name type="common">Bagworm moth</name>
    <name type="synonym">Eumeta japonica</name>
    <dbReference type="NCBI Taxonomy" id="151549"/>
    <lineage>
        <taxon>Eukaryota</taxon>
        <taxon>Metazoa</taxon>
        <taxon>Ecdysozoa</taxon>
        <taxon>Arthropoda</taxon>
        <taxon>Hexapoda</taxon>
        <taxon>Insecta</taxon>
        <taxon>Pterygota</taxon>
        <taxon>Neoptera</taxon>
        <taxon>Endopterygota</taxon>
        <taxon>Lepidoptera</taxon>
        <taxon>Glossata</taxon>
        <taxon>Ditrysia</taxon>
        <taxon>Tineoidea</taxon>
        <taxon>Psychidae</taxon>
        <taxon>Oiketicinae</taxon>
        <taxon>Eumeta</taxon>
    </lineage>
</organism>
<protein>
    <submittedName>
        <fullName evidence="1">Uncharacterized protein</fullName>
    </submittedName>
</protein>
<gene>
    <name evidence="1" type="ORF">EVAR_38219_1</name>
</gene>
<comment type="caution">
    <text evidence="1">The sequence shown here is derived from an EMBL/GenBank/DDBJ whole genome shotgun (WGS) entry which is preliminary data.</text>
</comment>
<proteinExistence type="predicted"/>
<accession>A0A4C1XIX2</accession>
<dbReference type="AlphaFoldDB" id="A0A4C1XIX2"/>
<dbReference type="EMBL" id="BGZK01000835">
    <property type="protein sequence ID" value="GBP62217.1"/>
    <property type="molecule type" value="Genomic_DNA"/>
</dbReference>
<name>A0A4C1XIX2_EUMVA</name>